<dbReference type="SUPFAM" id="SSF47240">
    <property type="entry name" value="Ferritin-like"/>
    <property type="match status" value="1"/>
</dbReference>
<dbReference type="CDD" id="cd00657">
    <property type="entry name" value="Ferritin_like"/>
    <property type="match status" value="1"/>
</dbReference>
<dbReference type="Gene3D" id="1.20.1260.10">
    <property type="match status" value="1"/>
</dbReference>
<feature type="domain" description="Rubrerythrin diiron-binding" evidence="1">
    <location>
        <begin position="29"/>
        <end position="88"/>
    </location>
</feature>
<gene>
    <name evidence="2" type="ORF">DLM86_00445</name>
</gene>
<dbReference type="Pfam" id="PF02915">
    <property type="entry name" value="Rubrerythrin"/>
    <property type="match status" value="1"/>
</dbReference>
<dbReference type="InterPro" id="IPR003251">
    <property type="entry name" value="Rr_diiron-bd_dom"/>
</dbReference>
<dbReference type="AlphaFoldDB" id="A0A2V5KBM3"/>
<dbReference type="GO" id="GO:0046872">
    <property type="term" value="F:metal ion binding"/>
    <property type="evidence" value="ECO:0007669"/>
    <property type="project" value="InterPro"/>
</dbReference>
<dbReference type="GO" id="GO:0016491">
    <property type="term" value="F:oxidoreductase activity"/>
    <property type="evidence" value="ECO:0007669"/>
    <property type="project" value="InterPro"/>
</dbReference>
<evidence type="ECO:0000313" key="3">
    <source>
        <dbReference type="Proteomes" id="UP000247476"/>
    </source>
</evidence>
<dbReference type="OrthoDB" id="573482at2"/>
<dbReference type="InterPro" id="IPR012347">
    <property type="entry name" value="Ferritin-like"/>
</dbReference>
<name>A0A2V5KBM3_9BACL</name>
<reference evidence="2 3" key="1">
    <citation type="submission" date="2018-05" db="EMBL/GenBank/DDBJ databases">
        <title>Paenibacillus flagellatus sp. nov., isolated from selenium mineral soil.</title>
        <authorList>
            <person name="Dai X."/>
        </authorList>
    </citation>
    <scope>NUCLEOTIDE SEQUENCE [LARGE SCALE GENOMIC DNA]</scope>
    <source>
        <strain evidence="2 3">DXL2</strain>
    </source>
</reference>
<evidence type="ECO:0000313" key="2">
    <source>
        <dbReference type="EMBL" id="PYI56955.1"/>
    </source>
</evidence>
<proteinExistence type="predicted"/>
<dbReference type="Proteomes" id="UP000247476">
    <property type="component" value="Unassembled WGS sequence"/>
</dbReference>
<organism evidence="2 3">
    <name type="scientific">Paenibacillus flagellatus</name>
    <dbReference type="NCBI Taxonomy" id="2211139"/>
    <lineage>
        <taxon>Bacteria</taxon>
        <taxon>Bacillati</taxon>
        <taxon>Bacillota</taxon>
        <taxon>Bacilli</taxon>
        <taxon>Bacillales</taxon>
        <taxon>Paenibacillaceae</taxon>
        <taxon>Paenibacillus</taxon>
    </lineage>
</organism>
<keyword evidence="3" id="KW-1185">Reference proteome</keyword>
<sequence length="162" mass="18620">MRVLYGARHYGFRQEFAPVWAAGLPQTLEAIKRSVQGERNDELFYDELIRMAPSREQAAIIESIRNDERKHNRMFRDMYRALTGSEITGASDEPHVGVRSYSEGLQRALFGELSAVEKYRSIWFGLPPGVYKDTVLGIIMDEQKHAAQYNYLFARNQTGPCK</sequence>
<evidence type="ECO:0000259" key="1">
    <source>
        <dbReference type="Pfam" id="PF02915"/>
    </source>
</evidence>
<accession>A0A2V5KBM3</accession>
<dbReference type="InterPro" id="IPR009078">
    <property type="entry name" value="Ferritin-like_SF"/>
</dbReference>
<dbReference type="EMBL" id="QJVJ01000001">
    <property type="protein sequence ID" value="PYI56955.1"/>
    <property type="molecule type" value="Genomic_DNA"/>
</dbReference>
<protein>
    <submittedName>
        <fullName evidence="2">Rubrerythrin</fullName>
    </submittedName>
</protein>
<comment type="caution">
    <text evidence="2">The sequence shown here is derived from an EMBL/GenBank/DDBJ whole genome shotgun (WGS) entry which is preliminary data.</text>
</comment>